<dbReference type="SMART" id="SM00382">
    <property type="entry name" value="AAA"/>
    <property type="match status" value="1"/>
</dbReference>
<organism evidence="14 15">
    <name type="scientific">Methylocella silvestris</name>
    <dbReference type="NCBI Taxonomy" id="199596"/>
    <lineage>
        <taxon>Bacteria</taxon>
        <taxon>Pseudomonadati</taxon>
        <taxon>Pseudomonadota</taxon>
        <taxon>Alphaproteobacteria</taxon>
        <taxon>Hyphomicrobiales</taxon>
        <taxon>Beijerinckiaceae</taxon>
        <taxon>Methylocella</taxon>
    </lineage>
</organism>
<dbReference type="FunFam" id="1.20.272.10:FF:000003">
    <property type="entry name" value="DNA polymerase III subunit gamma/tau"/>
    <property type="match status" value="1"/>
</dbReference>
<keyword evidence="4 11" id="KW-0235">DNA replication</keyword>
<dbReference type="Gene3D" id="1.10.8.60">
    <property type="match status" value="1"/>
</dbReference>
<evidence type="ECO:0000256" key="11">
    <source>
        <dbReference type="RuleBase" id="RU364063"/>
    </source>
</evidence>
<dbReference type="EMBL" id="PDZR01000004">
    <property type="protein sequence ID" value="PNG26936.1"/>
    <property type="molecule type" value="Genomic_DNA"/>
</dbReference>
<sequence>MQDDREDGRNEVSDGQGAGLFAAAPAAAAAAAPYRVLARKYRPSRFEDLIGQEAMVRTLSNAFDLGRIHQAYILTGVRGVGKTTTARILARAFNYELPAGNGRPATSGPTIRMDEFGVHCQAIMESRHVDVIEMDAASHTGIDDVREIIEGARYKPVMARFKVYIIDEVHMLSRQAFNGLLKTLEEPPDHVKFLFATTEIEKVPVTVRSRCQRFDLRRIDAGELATFLATICARENAAIEDEALALIARAAEGSVRDALSLLDQAIAHGPSADQGEAEGITAKALRAMLGLADRGRIIDLFDALVRGRIAEALTGLKDLYDGGADPSAIMVELAEFTHLVTRLKLAPEAREDASVTPEERKRGAEFAAGLSMAVLTRTWQLLTKGLQEVKDSPRPLAAADMVLVRLAYAADLPTPDEALRKLAALTGDFSTKAGSSAAAPDSGDPGHRAQKLRAAPSVMISMGAAASAAAPAPSPAPAEPSARLESFADIVALAAKHRDIQLKLALERDVRLVRFQDGAIEFAPGPHASPQLAHLMMRKLQEWTGRRWLVAVSREAGSPSLKDEADAKAEAAMEGVRADPLVRRALELFPGAEIVAVRTSQEPEQPAAINDSGEGDIGFADDFYSEVDL</sequence>
<comment type="similarity">
    <text evidence="1 11">Belongs to the DnaX/STICHEL family.</text>
</comment>
<dbReference type="CDD" id="cd00009">
    <property type="entry name" value="AAA"/>
    <property type="match status" value="1"/>
</dbReference>
<gene>
    <name evidence="11" type="primary">dnaX</name>
    <name evidence="14" type="ORF">CR492_06445</name>
</gene>
<dbReference type="GO" id="GO:0046872">
    <property type="term" value="F:metal ion binding"/>
    <property type="evidence" value="ECO:0007669"/>
    <property type="project" value="UniProtKB-KW"/>
</dbReference>
<evidence type="ECO:0000313" key="15">
    <source>
        <dbReference type="Proteomes" id="UP000236286"/>
    </source>
</evidence>
<feature type="region of interest" description="Disordered" evidence="12">
    <location>
        <begin position="599"/>
        <end position="621"/>
    </location>
</feature>
<dbReference type="InterPro" id="IPR022107">
    <property type="entry name" value="DNA_pol_III_gamma/tau_C"/>
</dbReference>
<dbReference type="FunFam" id="1.10.8.60:FF:000013">
    <property type="entry name" value="DNA polymerase III subunit gamma/tau"/>
    <property type="match status" value="1"/>
</dbReference>
<dbReference type="NCBIfam" id="NF006585">
    <property type="entry name" value="PRK09111.1"/>
    <property type="match status" value="1"/>
</dbReference>
<evidence type="ECO:0000313" key="14">
    <source>
        <dbReference type="EMBL" id="PNG26936.1"/>
    </source>
</evidence>
<dbReference type="GO" id="GO:0009360">
    <property type="term" value="C:DNA polymerase III complex"/>
    <property type="evidence" value="ECO:0007669"/>
    <property type="project" value="InterPro"/>
</dbReference>
<keyword evidence="5" id="KW-0479">Metal-binding</keyword>
<dbReference type="GO" id="GO:0006261">
    <property type="term" value="P:DNA-templated DNA replication"/>
    <property type="evidence" value="ECO:0007669"/>
    <property type="project" value="TreeGrafter"/>
</dbReference>
<evidence type="ECO:0000256" key="12">
    <source>
        <dbReference type="SAM" id="MobiDB-lite"/>
    </source>
</evidence>
<comment type="caution">
    <text evidence="14">The sequence shown here is derived from an EMBL/GenBank/DDBJ whole genome shotgun (WGS) entry which is preliminary data.</text>
</comment>
<dbReference type="GO" id="GO:0005524">
    <property type="term" value="F:ATP binding"/>
    <property type="evidence" value="ECO:0007669"/>
    <property type="project" value="UniProtKB-KW"/>
</dbReference>
<evidence type="ECO:0000256" key="3">
    <source>
        <dbReference type="ARBA" id="ARBA00022695"/>
    </source>
</evidence>
<evidence type="ECO:0000256" key="10">
    <source>
        <dbReference type="ARBA" id="ARBA00049244"/>
    </source>
</evidence>
<keyword evidence="6 11" id="KW-0547">Nucleotide-binding</keyword>
<comment type="subunit">
    <text evidence="11">DNA polymerase III contains a core (composed of alpha, epsilon and theta chains) that associates with a tau subunit. This core dimerizes to form the POLIII' complex. PolIII' associates with the gamma complex (composed of gamma, delta, delta', psi and chi chains) and with the beta chain to form the complete DNA polymerase III complex.</text>
</comment>
<dbReference type="Pfam" id="PF22608">
    <property type="entry name" value="DNAX_ATPase_lid"/>
    <property type="match status" value="1"/>
</dbReference>
<dbReference type="EC" id="2.7.7.7" evidence="11"/>
<dbReference type="SUPFAM" id="SSF52540">
    <property type="entry name" value="P-loop containing nucleoside triphosphate hydrolases"/>
    <property type="match status" value="1"/>
</dbReference>
<proteinExistence type="inferred from homology"/>
<comment type="catalytic activity">
    <reaction evidence="10 11">
        <text>DNA(n) + a 2'-deoxyribonucleoside 5'-triphosphate = DNA(n+1) + diphosphate</text>
        <dbReference type="Rhea" id="RHEA:22508"/>
        <dbReference type="Rhea" id="RHEA-COMP:17339"/>
        <dbReference type="Rhea" id="RHEA-COMP:17340"/>
        <dbReference type="ChEBI" id="CHEBI:33019"/>
        <dbReference type="ChEBI" id="CHEBI:61560"/>
        <dbReference type="ChEBI" id="CHEBI:173112"/>
        <dbReference type="EC" id="2.7.7.7"/>
    </reaction>
</comment>
<feature type="compositionally biased region" description="Low complexity" evidence="12">
    <location>
        <begin position="433"/>
        <end position="443"/>
    </location>
</feature>
<dbReference type="Pfam" id="PF12362">
    <property type="entry name" value="DUF3646"/>
    <property type="match status" value="1"/>
</dbReference>
<accession>A0A2J7TJJ4</accession>
<dbReference type="Pfam" id="PF12169">
    <property type="entry name" value="DNA_pol3_gamma3"/>
    <property type="match status" value="1"/>
</dbReference>
<dbReference type="InterPro" id="IPR012763">
    <property type="entry name" value="DNA_pol_III_sug/sutau_N"/>
</dbReference>
<keyword evidence="9 11" id="KW-0239">DNA-directed DNA polymerase</keyword>
<dbReference type="GO" id="GO:0003677">
    <property type="term" value="F:DNA binding"/>
    <property type="evidence" value="ECO:0007669"/>
    <property type="project" value="InterPro"/>
</dbReference>
<dbReference type="Gene3D" id="3.40.50.300">
    <property type="entry name" value="P-loop containing nucleotide triphosphate hydrolases"/>
    <property type="match status" value="1"/>
</dbReference>
<evidence type="ECO:0000256" key="4">
    <source>
        <dbReference type="ARBA" id="ARBA00022705"/>
    </source>
</evidence>
<dbReference type="InterPro" id="IPR027417">
    <property type="entry name" value="P-loop_NTPase"/>
</dbReference>
<reference evidence="14 15" key="1">
    <citation type="submission" date="2017-10" db="EMBL/GenBank/DDBJ databases">
        <title>Genome announcement of Methylocella silvestris TVC from permafrost.</title>
        <authorList>
            <person name="Wang J."/>
            <person name="Geng K."/>
            <person name="Ul-Haque F."/>
            <person name="Crombie A.T."/>
            <person name="Street L.E."/>
            <person name="Wookey P.A."/>
            <person name="Murrell J.C."/>
            <person name="Pratscher J."/>
        </authorList>
    </citation>
    <scope>NUCLEOTIDE SEQUENCE [LARGE SCALE GENOMIC DNA]</scope>
    <source>
        <strain evidence="14 15">TVC</strain>
    </source>
</reference>
<dbReference type="RefSeq" id="WP_102842900.1">
    <property type="nucleotide sequence ID" value="NZ_PDZR01000004.1"/>
</dbReference>
<evidence type="ECO:0000256" key="5">
    <source>
        <dbReference type="ARBA" id="ARBA00022723"/>
    </source>
</evidence>
<evidence type="ECO:0000256" key="2">
    <source>
        <dbReference type="ARBA" id="ARBA00022679"/>
    </source>
</evidence>
<dbReference type="Gene3D" id="1.20.272.10">
    <property type="match status" value="1"/>
</dbReference>
<evidence type="ECO:0000256" key="8">
    <source>
        <dbReference type="ARBA" id="ARBA00022840"/>
    </source>
</evidence>
<dbReference type="GO" id="GO:0003887">
    <property type="term" value="F:DNA-directed DNA polymerase activity"/>
    <property type="evidence" value="ECO:0007669"/>
    <property type="project" value="UniProtKB-KW"/>
</dbReference>
<keyword evidence="2 11" id="KW-0808">Transferase</keyword>
<keyword evidence="3 11" id="KW-0548">Nucleotidyltransferase</keyword>
<dbReference type="InterPro" id="IPR003593">
    <property type="entry name" value="AAA+_ATPase"/>
</dbReference>
<dbReference type="InterPro" id="IPR045085">
    <property type="entry name" value="HLD_clamp_pol_III_gamma_tau"/>
</dbReference>
<evidence type="ECO:0000259" key="13">
    <source>
        <dbReference type="SMART" id="SM00382"/>
    </source>
</evidence>
<dbReference type="Proteomes" id="UP000236286">
    <property type="component" value="Unassembled WGS sequence"/>
</dbReference>
<dbReference type="Pfam" id="PF13177">
    <property type="entry name" value="DNA_pol3_delta2"/>
    <property type="match status" value="1"/>
</dbReference>
<dbReference type="InterPro" id="IPR008921">
    <property type="entry name" value="DNA_pol3_clamp-load_cplx_C"/>
</dbReference>
<name>A0A2J7TJJ4_METSI</name>
<keyword evidence="7" id="KW-0862">Zinc</keyword>
<evidence type="ECO:0000256" key="1">
    <source>
        <dbReference type="ARBA" id="ARBA00006360"/>
    </source>
</evidence>
<dbReference type="SUPFAM" id="SSF48019">
    <property type="entry name" value="post-AAA+ oligomerization domain-like"/>
    <property type="match status" value="1"/>
</dbReference>
<dbReference type="InterPro" id="IPR050238">
    <property type="entry name" value="DNA_Rep/Repair_Clamp_Loader"/>
</dbReference>
<dbReference type="PANTHER" id="PTHR11669">
    <property type="entry name" value="REPLICATION FACTOR C / DNA POLYMERASE III GAMMA-TAU SUBUNIT"/>
    <property type="match status" value="1"/>
</dbReference>
<dbReference type="OrthoDB" id="9810148at2"/>
<dbReference type="CDD" id="cd18137">
    <property type="entry name" value="HLD_clamp_pol_III_gamma_tau"/>
    <property type="match status" value="1"/>
</dbReference>
<dbReference type="PANTHER" id="PTHR11669:SF0">
    <property type="entry name" value="PROTEIN STICHEL-LIKE 2"/>
    <property type="match status" value="1"/>
</dbReference>
<evidence type="ECO:0000256" key="7">
    <source>
        <dbReference type="ARBA" id="ARBA00022833"/>
    </source>
</evidence>
<dbReference type="InterPro" id="IPR022754">
    <property type="entry name" value="DNA_pol_III_gamma-3"/>
</dbReference>
<feature type="region of interest" description="Disordered" evidence="12">
    <location>
        <begin position="431"/>
        <end position="450"/>
    </location>
</feature>
<dbReference type="NCBIfam" id="TIGR02397">
    <property type="entry name" value="dnaX_nterm"/>
    <property type="match status" value="1"/>
</dbReference>
<dbReference type="AlphaFoldDB" id="A0A2J7TJJ4"/>
<evidence type="ECO:0000256" key="9">
    <source>
        <dbReference type="ARBA" id="ARBA00022932"/>
    </source>
</evidence>
<dbReference type="FunFam" id="3.40.50.300:FF:000014">
    <property type="entry name" value="DNA polymerase III subunit gamma/tau"/>
    <property type="match status" value="1"/>
</dbReference>
<evidence type="ECO:0000256" key="6">
    <source>
        <dbReference type="ARBA" id="ARBA00022741"/>
    </source>
</evidence>
<comment type="function">
    <text evidence="11">DNA polymerase III is a complex, multichain enzyme responsible for most of the replicative synthesis in bacteria. This DNA polymerase also exhibits 3' to 5' exonuclease activity.</text>
</comment>
<protein>
    <recommendedName>
        <fullName evidence="11">DNA polymerase III subunit gamma/tau</fullName>
        <ecNumber evidence="11">2.7.7.7</ecNumber>
    </recommendedName>
</protein>
<keyword evidence="8 11" id="KW-0067">ATP-binding</keyword>
<feature type="domain" description="AAA+ ATPase" evidence="13">
    <location>
        <begin position="68"/>
        <end position="220"/>
    </location>
</feature>